<dbReference type="VEuPathDB" id="FungiDB:I7I53_01678"/>
<dbReference type="AlphaFoldDB" id="A0A8A1LMA2"/>
<reference evidence="1" key="1">
    <citation type="submission" date="2021-01" db="EMBL/GenBank/DDBJ databases">
        <title>Chromosome-level genome assembly of a human fungal pathogen reveals clustering of transcriptionally co-regulated genes.</title>
        <authorList>
            <person name="Voorhies M."/>
            <person name="Cohen S."/>
            <person name="Shea T.P."/>
            <person name="Petrus S."/>
            <person name="Munoz J.F."/>
            <person name="Poplawski S."/>
            <person name="Goldman W.E."/>
            <person name="Michael T."/>
            <person name="Cuomo C.A."/>
            <person name="Sil A."/>
            <person name="Beyhan S."/>
        </authorList>
    </citation>
    <scope>NUCLEOTIDE SEQUENCE</scope>
    <source>
        <strain evidence="1">H88</strain>
    </source>
</reference>
<organism evidence="1 2">
    <name type="scientific">Ajellomyces capsulatus (strain H88)</name>
    <name type="common">Darling's disease fungus</name>
    <name type="synonym">Histoplasma capsulatum</name>
    <dbReference type="NCBI Taxonomy" id="544711"/>
    <lineage>
        <taxon>Eukaryota</taxon>
        <taxon>Fungi</taxon>
        <taxon>Dikarya</taxon>
        <taxon>Ascomycota</taxon>
        <taxon>Pezizomycotina</taxon>
        <taxon>Eurotiomycetes</taxon>
        <taxon>Eurotiomycetidae</taxon>
        <taxon>Onygenales</taxon>
        <taxon>Ajellomycetaceae</taxon>
        <taxon>Histoplasma</taxon>
    </lineage>
</organism>
<name>A0A8A1LMA2_AJEC8</name>
<evidence type="ECO:0000313" key="1">
    <source>
        <dbReference type="EMBL" id="QSS54195.1"/>
    </source>
</evidence>
<sequence>MSNWKLPVQLSLPGATKKSPKPIRDFLTELQPTRAQQAGQVIDFYLMMLMIGRRASLLCLQSSGISI</sequence>
<dbReference type="EMBL" id="CP069104">
    <property type="protein sequence ID" value="QSS54195.1"/>
    <property type="molecule type" value="Genomic_DNA"/>
</dbReference>
<protein>
    <submittedName>
        <fullName evidence="1">Uncharacterized protein</fullName>
    </submittedName>
</protein>
<accession>A0A8A1LMA2</accession>
<proteinExistence type="predicted"/>
<gene>
    <name evidence="1" type="ORF">I7I53_01678</name>
</gene>
<evidence type="ECO:0000313" key="2">
    <source>
        <dbReference type="Proteomes" id="UP000663419"/>
    </source>
</evidence>
<dbReference type="Proteomes" id="UP000663419">
    <property type="component" value="Chromosome 3"/>
</dbReference>